<feature type="transmembrane region" description="Helical" evidence="1">
    <location>
        <begin position="51"/>
        <end position="70"/>
    </location>
</feature>
<feature type="transmembrane region" description="Helical" evidence="1">
    <location>
        <begin position="348"/>
        <end position="371"/>
    </location>
</feature>
<keyword evidence="1" id="KW-0472">Membrane</keyword>
<organism evidence="3 4">
    <name type="scientific">Jeotgalicoccus halotolerans</name>
    <dbReference type="NCBI Taxonomy" id="157227"/>
    <lineage>
        <taxon>Bacteria</taxon>
        <taxon>Bacillati</taxon>
        <taxon>Bacillota</taxon>
        <taxon>Bacilli</taxon>
        <taxon>Bacillales</taxon>
        <taxon>Staphylococcaceae</taxon>
        <taxon>Jeotgalicoccus</taxon>
    </lineage>
</organism>
<dbReference type="OrthoDB" id="9807744at2"/>
<name>A0A3E0AVX6_9STAP</name>
<dbReference type="Pfam" id="PF04235">
    <property type="entry name" value="DUF418"/>
    <property type="match status" value="1"/>
</dbReference>
<dbReference type="PANTHER" id="PTHR30590:SF2">
    <property type="entry name" value="INNER MEMBRANE PROTEIN"/>
    <property type="match status" value="1"/>
</dbReference>
<feature type="transmembrane region" description="Helical" evidence="1">
    <location>
        <begin position="278"/>
        <end position="302"/>
    </location>
</feature>
<evidence type="ECO:0000256" key="1">
    <source>
        <dbReference type="SAM" id="Phobius"/>
    </source>
</evidence>
<dbReference type="InterPro" id="IPR052529">
    <property type="entry name" value="Bact_Transport_Assoc"/>
</dbReference>
<dbReference type="PANTHER" id="PTHR30590">
    <property type="entry name" value="INNER MEMBRANE PROTEIN"/>
    <property type="match status" value="1"/>
</dbReference>
<evidence type="ECO:0000259" key="2">
    <source>
        <dbReference type="Pfam" id="PF04235"/>
    </source>
</evidence>
<proteinExistence type="predicted"/>
<dbReference type="InterPro" id="IPR007349">
    <property type="entry name" value="DUF418"/>
</dbReference>
<dbReference type="AlphaFoldDB" id="A0A3E0AVX6"/>
<dbReference type="RefSeq" id="WP_115885419.1">
    <property type="nucleotide sequence ID" value="NZ_CBCSHX010000006.1"/>
</dbReference>
<accession>A0A3E0AVX6</accession>
<feature type="transmembrane region" description="Helical" evidence="1">
    <location>
        <begin position="249"/>
        <end position="266"/>
    </location>
</feature>
<sequence>MKRIESADAVRGFSLLGIFMANLLIFQFGLSGKDHMEYYDLNGINEFIFKTVKVIFEGSFLPIFAVLFGFSMDKLFQSMKNKEMKWKRFKLLCRAGGIIILGLLHSYFIWEGDILLAYGIAMIIFIPFISLPKWFFRIVTILLAAGLILITAASFFLPAEPVENTGPAVSAEDEQEYMSSLTEVYSSGNYGEILDARQSLEDPFFIEKMEAMDGAGVLVVLLGMLMPAMFYAVGVYLSKAGWFSKNANHFWSSKIFIYLIPVSIILKSSIHWMENEEIAYSLNFMFALVLSFGLMSLIKYIYQFHENSKVITGLKSMGKLSLTMYIMQSLIGTTIFYGYGFGMFGSDMFALSAVIFIVFYILQMILAVWYLKHFTYGPLEYLLRTVTYMNFRKKKWSRDMKSSEE</sequence>
<evidence type="ECO:0000313" key="3">
    <source>
        <dbReference type="EMBL" id="REG23878.1"/>
    </source>
</evidence>
<evidence type="ECO:0000313" key="4">
    <source>
        <dbReference type="Proteomes" id="UP000257076"/>
    </source>
</evidence>
<gene>
    <name evidence="3" type="ORF">DFR63_1625</name>
</gene>
<dbReference type="Proteomes" id="UP000257076">
    <property type="component" value="Unassembled WGS sequence"/>
</dbReference>
<reference evidence="3 4" key="1">
    <citation type="submission" date="2018-08" db="EMBL/GenBank/DDBJ databases">
        <title>Genomic Encyclopedia of Type Strains, Phase IV (KMG-IV): sequencing the most valuable type-strain genomes for metagenomic binning, comparative biology and taxonomic classification.</title>
        <authorList>
            <person name="Goeker M."/>
        </authorList>
    </citation>
    <scope>NUCLEOTIDE SEQUENCE [LARGE SCALE GENOMIC DNA]</scope>
    <source>
        <strain evidence="3 4">DSM 17274</strain>
    </source>
</reference>
<feature type="transmembrane region" description="Helical" evidence="1">
    <location>
        <begin position="12"/>
        <end position="31"/>
    </location>
</feature>
<keyword evidence="1" id="KW-0812">Transmembrane</keyword>
<comment type="caution">
    <text evidence="3">The sequence shown here is derived from an EMBL/GenBank/DDBJ whole genome shotgun (WGS) entry which is preliminary data.</text>
</comment>
<keyword evidence="4" id="KW-1185">Reference proteome</keyword>
<feature type="transmembrane region" description="Helical" evidence="1">
    <location>
        <begin position="215"/>
        <end position="237"/>
    </location>
</feature>
<feature type="domain" description="DUF418" evidence="2">
    <location>
        <begin position="238"/>
        <end position="389"/>
    </location>
</feature>
<feature type="transmembrane region" description="Helical" evidence="1">
    <location>
        <begin position="322"/>
        <end position="342"/>
    </location>
</feature>
<protein>
    <recommendedName>
        <fullName evidence="2">DUF418 domain-containing protein</fullName>
    </recommendedName>
</protein>
<dbReference type="EMBL" id="QUMW01000012">
    <property type="protein sequence ID" value="REG23878.1"/>
    <property type="molecule type" value="Genomic_DNA"/>
</dbReference>
<feature type="transmembrane region" description="Helical" evidence="1">
    <location>
        <begin position="114"/>
        <end position="131"/>
    </location>
</feature>
<keyword evidence="1" id="KW-1133">Transmembrane helix</keyword>
<feature type="transmembrane region" description="Helical" evidence="1">
    <location>
        <begin position="138"/>
        <end position="157"/>
    </location>
</feature>
<feature type="transmembrane region" description="Helical" evidence="1">
    <location>
        <begin position="91"/>
        <end position="108"/>
    </location>
</feature>